<sequence length="638" mass="72316">MEKVVGSVPTVITNTIEITEGLTAFSSNNDIAKNAISAVGSVGEAVKPFIPLITAITVVISEIIVIYENAQYNKRICNSLMDRVGAAEQAVKSLQRRQAENEKHFRNSEYYKNFVRFVDVMKRIKGFIKDVSELQGFKKFFHANSIKEKFDSLVKEFENVMAELHFTITVADEEQRRLDHQALEQDIHDMTKFLEQIQGGIVDSTNTINTVLQEVLIMKGQIDSITDISKVNLPNSGSIKAVEINPDELLDPDVKTDTDRRGNKPNYIYKKNFKFQEVACKPIIIPNDDSAKSSRGKREKINFGAASPEIQEIQQELKSIIISAWQDDPGLRASLQQIFLQLSKLASKNKKTMSSPSLLPSKSIDLDGTLQKPISVSDEGGLELPDLDVTTPISTSTRTLEEEDASILEELSRKYSTEQLIEYLKGQKQVKETNEIIIKQKLLKTHNLEFSNCMLIEKIRNWQVPYAIYFMIFLPEDWSYDHYASWIDKNMNKAMINSIFYRTLETMKNDQNISQGIHNVIQGLLKSKKSDVDYTDSRAIKKVKKEFEKSDTILKELKDTNASVTKNGTASTEKSNTNLKVLEETLLKFFKSRSNFSLSSASEAVLQAVAELLLQENEIPELSELCLVIDNNKPKRDR</sequence>
<evidence type="ECO:0000313" key="1">
    <source>
        <dbReference type="EMBL" id="CAG8460800.1"/>
    </source>
</evidence>
<protein>
    <submittedName>
        <fullName evidence="1">2074_t:CDS:1</fullName>
    </submittedName>
</protein>
<organism evidence="1 2">
    <name type="scientific">Scutellospora calospora</name>
    <dbReference type="NCBI Taxonomy" id="85575"/>
    <lineage>
        <taxon>Eukaryota</taxon>
        <taxon>Fungi</taxon>
        <taxon>Fungi incertae sedis</taxon>
        <taxon>Mucoromycota</taxon>
        <taxon>Glomeromycotina</taxon>
        <taxon>Glomeromycetes</taxon>
        <taxon>Diversisporales</taxon>
        <taxon>Gigasporaceae</taxon>
        <taxon>Scutellospora</taxon>
    </lineage>
</organism>
<proteinExistence type="predicted"/>
<dbReference type="Proteomes" id="UP000789860">
    <property type="component" value="Unassembled WGS sequence"/>
</dbReference>
<gene>
    <name evidence="1" type="ORF">SCALOS_LOCUS1603</name>
</gene>
<accession>A0ACA9K9J4</accession>
<reference evidence="1" key="1">
    <citation type="submission" date="2021-06" db="EMBL/GenBank/DDBJ databases">
        <authorList>
            <person name="Kallberg Y."/>
            <person name="Tangrot J."/>
            <person name="Rosling A."/>
        </authorList>
    </citation>
    <scope>NUCLEOTIDE SEQUENCE</scope>
    <source>
        <strain evidence="1">AU212A</strain>
    </source>
</reference>
<keyword evidence="2" id="KW-1185">Reference proteome</keyword>
<evidence type="ECO:0000313" key="2">
    <source>
        <dbReference type="Proteomes" id="UP000789860"/>
    </source>
</evidence>
<name>A0ACA9K9J4_9GLOM</name>
<dbReference type="EMBL" id="CAJVPM010001162">
    <property type="protein sequence ID" value="CAG8460800.1"/>
    <property type="molecule type" value="Genomic_DNA"/>
</dbReference>
<comment type="caution">
    <text evidence="1">The sequence shown here is derived from an EMBL/GenBank/DDBJ whole genome shotgun (WGS) entry which is preliminary data.</text>
</comment>